<evidence type="ECO:0000259" key="2">
    <source>
        <dbReference type="PROSITE" id="PS51469"/>
    </source>
</evidence>
<gene>
    <name evidence="3" type="ORF">PGLA2088_LOCUS8122</name>
</gene>
<feature type="region of interest" description="Disordered" evidence="1">
    <location>
        <begin position="1"/>
        <end position="96"/>
    </location>
</feature>
<evidence type="ECO:0000256" key="1">
    <source>
        <dbReference type="SAM" id="MobiDB-lite"/>
    </source>
</evidence>
<dbReference type="Proteomes" id="UP000626109">
    <property type="component" value="Unassembled WGS sequence"/>
</dbReference>
<dbReference type="Gene3D" id="2.60.120.260">
    <property type="entry name" value="Galactose-binding domain-like"/>
    <property type="match status" value="1"/>
</dbReference>
<organism evidence="3 4">
    <name type="scientific">Polarella glacialis</name>
    <name type="common">Dinoflagellate</name>
    <dbReference type="NCBI Taxonomy" id="89957"/>
    <lineage>
        <taxon>Eukaryota</taxon>
        <taxon>Sar</taxon>
        <taxon>Alveolata</taxon>
        <taxon>Dinophyceae</taxon>
        <taxon>Suessiales</taxon>
        <taxon>Suessiaceae</taxon>
        <taxon>Polarella</taxon>
    </lineage>
</organism>
<name>A0A813IHB9_POLGL</name>
<dbReference type="EMBL" id="CAJNNW010008667">
    <property type="protein sequence ID" value="CAE8650252.1"/>
    <property type="molecule type" value="Genomic_DNA"/>
</dbReference>
<evidence type="ECO:0000313" key="4">
    <source>
        <dbReference type="Proteomes" id="UP000626109"/>
    </source>
</evidence>
<reference evidence="3" key="1">
    <citation type="submission" date="2021-02" db="EMBL/GenBank/DDBJ databases">
        <authorList>
            <person name="Dougan E. K."/>
            <person name="Rhodes N."/>
            <person name="Thang M."/>
            <person name="Chan C."/>
        </authorList>
    </citation>
    <scope>NUCLEOTIDE SEQUENCE</scope>
</reference>
<evidence type="ECO:0000313" key="3">
    <source>
        <dbReference type="EMBL" id="CAE8650252.1"/>
    </source>
</evidence>
<protein>
    <recommendedName>
        <fullName evidence="2">SUN domain-containing protein</fullName>
    </recommendedName>
</protein>
<accession>A0A813IHB9</accession>
<feature type="domain" description="SUN" evidence="2">
    <location>
        <begin position="268"/>
        <end position="457"/>
    </location>
</feature>
<comment type="caution">
    <text evidence="3">The sequence shown here is derived from an EMBL/GenBank/DDBJ whole genome shotgun (WGS) entry which is preliminary data.</text>
</comment>
<feature type="compositionally biased region" description="Polar residues" evidence="1">
    <location>
        <begin position="45"/>
        <end position="61"/>
    </location>
</feature>
<dbReference type="InterPro" id="IPR012919">
    <property type="entry name" value="SUN_dom"/>
</dbReference>
<sequence>MEGTARDALAAEEALSDMRQARSKGEVSVSAADAVLPSPLRQRATRSSSPAPVTPFSSAASATRVPRAGEKLELKVNSCDAASRHQDKTEAKQPRRLGLPSGLALLAAAAAMMLWPKLSTRSSSALRSEDLALRSANSSEESRAPATVEVGPEASPSLPALVAHALACPGARADVLDVLAGAPYEFGDGVLQDQAFYRLPRLAAAAAQAVDEAASGRNSAEEDLKKAVLQMAATGGGWPLAFRDRLLATLRGPCDAKSVCAEAEAPLRLEVDESFTSPAALSSGLLHQSLLRVGALTGLPSLRARAELYRSRHSSVVLSPSPAEARSRDCLALRGNGTSLALRLVAGPSHADVVQQLVIEQPPRWAALQPRSLPRHFAVYGEPAEQEATPATGSSRNGSPYSALLGNFEYAAAGPAVQAFPFSKPASVKGLQVVFEGQGWGESYICLYRVRAFKGTGPACSGDRVAFSAKLR</sequence>
<dbReference type="PROSITE" id="PS51469">
    <property type="entry name" value="SUN"/>
    <property type="match status" value="1"/>
</dbReference>
<dbReference type="Pfam" id="PF07738">
    <property type="entry name" value="Sad1_UNC"/>
    <property type="match status" value="1"/>
</dbReference>
<proteinExistence type="predicted"/>
<feature type="compositionally biased region" description="Basic and acidic residues" evidence="1">
    <location>
        <begin position="82"/>
        <end position="93"/>
    </location>
</feature>
<dbReference type="AlphaFoldDB" id="A0A813IHB9"/>